<sequence length="45" mass="4649">MEIITNVLILLKILGLAIVGSLGLCLAVSMLAGLLEKIEGVPSDN</sequence>
<reference evidence="3" key="1">
    <citation type="submission" date="2011-04" db="EMBL/GenBank/DDBJ databases">
        <title>The complete genome of Treponema brennaborense DSM 12168.</title>
        <authorList>
            <person name="Lucas S."/>
            <person name="Han J."/>
            <person name="Lapidus A."/>
            <person name="Bruce D."/>
            <person name="Goodwin L."/>
            <person name="Pitluck S."/>
            <person name="Peters L."/>
            <person name="Kyrpides N."/>
            <person name="Mavromatis K."/>
            <person name="Ivanova N."/>
            <person name="Mikhailova N."/>
            <person name="Pagani I."/>
            <person name="Teshima H."/>
            <person name="Detter J.C."/>
            <person name="Tapia R."/>
            <person name="Han C."/>
            <person name="Land M."/>
            <person name="Hauser L."/>
            <person name="Markowitz V."/>
            <person name="Cheng J.-F."/>
            <person name="Hugenholtz P."/>
            <person name="Woyke T."/>
            <person name="Wu D."/>
            <person name="Gronow S."/>
            <person name="Wellnitz S."/>
            <person name="Brambilla E."/>
            <person name="Klenk H.-P."/>
            <person name="Eisen J.A."/>
        </authorList>
    </citation>
    <scope>NUCLEOTIDE SEQUENCE [LARGE SCALE GENOMIC DNA]</scope>
    <source>
        <strain evidence="3">DSM 12168 / CIP 105900 / DD5/3</strain>
    </source>
</reference>
<dbReference type="Proteomes" id="UP000006546">
    <property type="component" value="Chromosome"/>
</dbReference>
<gene>
    <name evidence="2" type="ordered locus">Trebr_1502</name>
</gene>
<dbReference type="STRING" id="906968.Trebr_1502"/>
<proteinExistence type="predicted"/>
<organism evidence="2 3">
    <name type="scientific">Treponema brennaborense (strain DSM 12168 / CIP 105900 / DD5/3)</name>
    <dbReference type="NCBI Taxonomy" id="906968"/>
    <lineage>
        <taxon>Bacteria</taxon>
        <taxon>Pseudomonadati</taxon>
        <taxon>Spirochaetota</taxon>
        <taxon>Spirochaetia</taxon>
        <taxon>Spirochaetales</taxon>
        <taxon>Treponemataceae</taxon>
        <taxon>Treponema</taxon>
    </lineage>
</organism>
<protein>
    <submittedName>
        <fullName evidence="2">Uncharacterized protein</fullName>
    </submittedName>
</protein>
<dbReference type="KEGG" id="tbe:Trebr_1502"/>
<feature type="transmembrane region" description="Helical" evidence="1">
    <location>
        <begin position="7"/>
        <end position="35"/>
    </location>
</feature>
<evidence type="ECO:0000313" key="3">
    <source>
        <dbReference type="Proteomes" id="UP000006546"/>
    </source>
</evidence>
<dbReference type="AlphaFoldDB" id="F4LNU0"/>
<evidence type="ECO:0000256" key="1">
    <source>
        <dbReference type="SAM" id="Phobius"/>
    </source>
</evidence>
<name>F4LNU0_TREBD</name>
<keyword evidence="1" id="KW-1133">Transmembrane helix</keyword>
<accession>F4LNU0</accession>
<keyword evidence="1" id="KW-0472">Membrane</keyword>
<keyword evidence="1" id="KW-0812">Transmembrane</keyword>
<dbReference type="EMBL" id="CP002696">
    <property type="protein sequence ID" value="AEE16925.1"/>
    <property type="molecule type" value="Genomic_DNA"/>
</dbReference>
<dbReference type="HOGENOM" id="CLU_3206537_0_0_12"/>
<evidence type="ECO:0000313" key="2">
    <source>
        <dbReference type="EMBL" id="AEE16925.1"/>
    </source>
</evidence>
<keyword evidence="3" id="KW-1185">Reference proteome</keyword>
<dbReference type="RefSeq" id="WP_013758630.1">
    <property type="nucleotide sequence ID" value="NC_015500.1"/>
</dbReference>